<dbReference type="Proteomes" id="UP001500571">
    <property type="component" value="Unassembled WGS sequence"/>
</dbReference>
<dbReference type="EMBL" id="BAAAPB010000003">
    <property type="protein sequence ID" value="GAA1967160.1"/>
    <property type="molecule type" value="Genomic_DNA"/>
</dbReference>
<protein>
    <submittedName>
        <fullName evidence="1">Uncharacterized protein</fullName>
    </submittedName>
</protein>
<keyword evidence="2" id="KW-1185">Reference proteome</keyword>
<organism evidence="1 2">
    <name type="scientific">Nocardioides panacihumi</name>
    <dbReference type="NCBI Taxonomy" id="400774"/>
    <lineage>
        <taxon>Bacteria</taxon>
        <taxon>Bacillati</taxon>
        <taxon>Actinomycetota</taxon>
        <taxon>Actinomycetes</taxon>
        <taxon>Propionibacteriales</taxon>
        <taxon>Nocardioidaceae</taxon>
        <taxon>Nocardioides</taxon>
    </lineage>
</organism>
<evidence type="ECO:0000313" key="1">
    <source>
        <dbReference type="EMBL" id="GAA1967160.1"/>
    </source>
</evidence>
<reference evidence="2" key="1">
    <citation type="journal article" date="2019" name="Int. J. Syst. Evol. Microbiol.">
        <title>The Global Catalogue of Microorganisms (GCM) 10K type strain sequencing project: providing services to taxonomists for standard genome sequencing and annotation.</title>
        <authorList>
            <consortium name="The Broad Institute Genomics Platform"/>
            <consortium name="The Broad Institute Genome Sequencing Center for Infectious Disease"/>
            <person name="Wu L."/>
            <person name="Ma J."/>
        </authorList>
    </citation>
    <scope>NUCLEOTIDE SEQUENCE [LARGE SCALE GENOMIC DNA]</scope>
    <source>
        <strain evidence="2">JCM 15309</strain>
    </source>
</reference>
<evidence type="ECO:0000313" key="2">
    <source>
        <dbReference type="Proteomes" id="UP001500571"/>
    </source>
</evidence>
<proteinExistence type="predicted"/>
<sequence>MKGSGDSPEYAGSLRLSDVADVAPNHACPTWLGSAKVRQLTRPHSKMQKFKEIRLNWRSGPYFRVLSAPSIAAGQPWLRMRSALL</sequence>
<name>A0ABP5CQ18_9ACTN</name>
<accession>A0ABP5CQ18</accession>
<comment type="caution">
    <text evidence="1">The sequence shown here is derived from an EMBL/GenBank/DDBJ whole genome shotgun (WGS) entry which is preliminary data.</text>
</comment>
<gene>
    <name evidence="1" type="ORF">GCM10009798_29370</name>
</gene>